<feature type="transmembrane region" description="Helical" evidence="8">
    <location>
        <begin position="172"/>
        <end position="195"/>
    </location>
</feature>
<evidence type="ECO:0000256" key="6">
    <source>
        <dbReference type="ARBA" id="ARBA00023136"/>
    </source>
</evidence>
<dbReference type="InterPro" id="IPR004841">
    <property type="entry name" value="AA-permease/SLC12A_dom"/>
</dbReference>
<evidence type="ECO:0000259" key="9">
    <source>
        <dbReference type="Pfam" id="PF00324"/>
    </source>
</evidence>
<feature type="transmembrane region" description="Helical" evidence="8">
    <location>
        <begin position="93"/>
        <end position="110"/>
    </location>
</feature>
<feature type="transmembrane region" description="Helical" evidence="8">
    <location>
        <begin position="146"/>
        <end position="165"/>
    </location>
</feature>
<name>A0A8S8ZE32_SORMA</name>
<dbReference type="NCBIfam" id="TIGR00913">
    <property type="entry name" value="2A0310"/>
    <property type="match status" value="1"/>
</dbReference>
<protein>
    <recommendedName>
        <fullName evidence="9">Amino acid permease/ SLC12A domain-containing protein</fullName>
    </recommendedName>
</protein>
<comment type="caution">
    <text evidence="10">The sequence shown here is derived from an EMBL/GenBank/DDBJ whole genome shotgun (WGS) entry which is preliminary data.</text>
</comment>
<dbReference type="InterPro" id="IPR004762">
    <property type="entry name" value="Amino_acid_permease_fungi"/>
</dbReference>
<organism evidence="10 11">
    <name type="scientific">Sordaria macrospora</name>
    <dbReference type="NCBI Taxonomy" id="5147"/>
    <lineage>
        <taxon>Eukaryota</taxon>
        <taxon>Fungi</taxon>
        <taxon>Dikarya</taxon>
        <taxon>Ascomycota</taxon>
        <taxon>Pezizomycotina</taxon>
        <taxon>Sordariomycetes</taxon>
        <taxon>Sordariomycetidae</taxon>
        <taxon>Sordariales</taxon>
        <taxon>Sordariaceae</taxon>
        <taxon>Sordaria</taxon>
    </lineage>
</organism>
<evidence type="ECO:0000256" key="4">
    <source>
        <dbReference type="ARBA" id="ARBA00022970"/>
    </source>
</evidence>
<evidence type="ECO:0000256" key="3">
    <source>
        <dbReference type="ARBA" id="ARBA00022692"/>
    </source>
</evidence>
<dbReference type="EMBL" id="NMPR01000164">
    <property type="protein sequence ID" value="KAA8628774.1"/>
    <property type="molecule type" value="Genomic_DNA"/>
</dbReference>
<keyword evidence="4" id="KW-0029">Amino-acid transport</keyword>
<evidence type="ECO:0000256" key="1">
    <source>
        <dbReference type="ARBA" id="ARBA00004141"/>
    </source>
</evidence>
<feature type="domain" description="Amino acid permease/ SLC12A" evidence="9">
    <location>
        <begin position="65"/>
        <end position="519"/>
    </location>
</feature>
<feature type="transmembrane region" description="Helical" evidence="8">
    <location>
        <begin position="468"/>
        <end position="488"/>
    </location>
</feature>
<feature type="transmembrane region" description="Helical" evidence="8">
    <location>
        <begin position="201"/>
        <end position="225"/>
    </location>
</feature>
<dbReference type="Gene3D" id="1.20.1740.10">
    <property type="entry name" value="Amino acid/polyamine transporter I"/>
    <property type="match status" value="1"/>
</dbReference>
<dbReference type="FunFam" id="1.20.1740.10:FF:000006">
    <property type="entry name" value="General amino acid permease"/>
    <property type="match status" value="1"/>
</dbReference>
<dbReference type="InterPro" id="IPR050524">
    <property type="entry name" value="APC_YAT"/>
</dbReference>
<keyword evidence="2" id="KW-0813">Transport</keyword>
<dbReference type="GO" id="GO:0016020">
    <property type="term" value="C:membrane"/>
    <property type="evidence" value="ECO:0007669"/>
    <property type="project" value="UniProtKB-SubCell"/>
</dbReference>
<keyword evidence="3 8" id="KW-0812">Transmembrane</keyword>
<gene>
    <name evidence="10" type="ORF">SMACR_07889</name>
</gene>
<dbReference type="Pfam" id="PF00324">
    <property type="entry name" value="AA_permease"/>
    <property type="match status" value="1"/>
</dbReference>
<dbReference type="PANTHER" id="PTHR43341:SF4">
    <property type="entry name" value="ARGININE PERMEASE CAN1-RELATED"/>
    <property type="match status" value="1"/>
</dbReference>
<dbReference type="PANTHER" id="PTHR43341">
    <property type="entry name" value="AMINO ACID PERMEASE"/>
    <property type="match status" value="1"/>
</dbReference>
<feature type="transmembrane region" description="Helical" evidence="8">
    <location>
        <begin position="424"/>
        <end position="447"/>
    </location>
</feature>
<accession>A0A8S8ZE32</accession>
<dbReference type="PIRSF" id="PIRSF006060">
    <property type="entry name" value="AA_transporter"/>
    <property type="match status" value="1"/>
</dbReference>
<dbReference type="InterPro" id="IPR004840">
    <property type="entry name" value="Amino_acid_permease_CS"/>
</dbReference>
<evidence type="ECO:0000256" key="8">
    <source>
        <dbReference type="SAM" id="Phobius"/>
    </source>
</evidence>
<evidence type="ECO:0000256" key="5">
    <source>
        <dbReference type="ARBA" id="ARBA00022989"/>
    </source>
</evidence>
<feature type="transmembrane region" description="Helical" evidence="8">
    <location>
        <begin position="500"/>
        <end position="523"/>
    </location>
</feature>
<feature type="compositionally biased region" description="Low complexity" evidence="7">
    <location>
        <begin position="13"/>
        <end position="29"/>
    </location>
</feature>
<dbReference type="VEuPathDB" id="FungiDB:SMAC_07889"/>
<feature type="region of interest" description="Disordered" evidence="7">
    <location>
        <begin position="1"/>
        <end position="54"/>
    </location>
</feature>
<dbReference type="PROSITE" id="PS00218">
    <property type="entry name" value="AMINO_ACID_PERMEASE_1"/>
    <property type="match status" value="1"/>
</dbReference>
<feature type="transmembrane region" description="Helical" evidence="8">
    <location>
        <begin position="297"/>
        <end position="318"/>
    </location>
</feature>
<evidence type="ECO:0000256" key="7">
    <source>
        <dbReference type="SAM" id="MobiDB-lite"/>
    </source>
</evidence>
<evidence type="ECO:0000313" key="10">
    <source>
        <dbReference type="EMBL" id="KAA8628774.1"/>
    </source>
</evidence>
<feature type="transmembrane region" description="Helical" evidence="8">
    <location>
        <begin position="395"/>
        <end position="412"/>
    </location>
</feature>
<keyword evidence="5 8" id="KW-1133">Transmembrane helix</keyword>
<sequence length="570" mass="61783">MAARESTPPAAPASPSSGSSSVGTPPGSATKKECVKEQSAVDDDAPSFAEQNAGPELKRRLKSRHLQMIAIGGTIGTGLFIGSGSALAKSGPAGVLIAYCFIATIVYSIMMSLGEMATYIPVAGGFTTYAARFVDGSLGFSMSWIYWFSWAITFALELVATGLIIQYWNDSLSIGIFIAIFWVVIFVINLFPVSWYGEAEFWLSSVKVITVIGFLIFGICINAGAGQEGYIGFKYWHEPGAFAPWILDPSRPVAKFVGFWGVMIQAGFSFQGTELVGIAAGETEDPRRNVPRAIRMTFYRIFLFFIMTVFFIGILIPYDNKDLTNGGYTAAASPFVIAAKLAGVKVLPDIINAVLLTVVLSAANSNVYSGSRVLVSLANDGMAPKWFKITTKSGVPWVAVIATSVIGFLGFLNLSENGGQAFDWLLNISGVAGFIAWSGILIAHLRFMKGLEAHNIPRAKLPYRASLAPYYTYYALFFCVLITLTQGFDSFMPWSTENFFVAYISLILFAVLYFGHKLFTLIFRGAAACKFVVAKDMDVTTGSLDLDAEIPDEVEEPTSIWKKIGTGIMG</sequence>
<evidence type="ECO:0000256" key="2">
    <source>
        <dbReference type="ARBA" id="ARBA00022448"/>
    </source>
</evidence>
<feature type="transmembrane region" description="Helical" evidence="8">
    <location>
        <begin position="350"/>
        <end position="375"/>
    </location>
</feature>
<dbReference type="AlphaFoldDB" id="A0A8S8ZE32"/>
<evidence type="ECO:0000313" key="11">
    <source>
        <dbReference type="Proteomes" id="UP000433876"/>
    </source>
</evidence>
<dbReference type="Proteomes" id="UP000433876">
    <property type="component" value="Unassembled WGS sequence"/>
</dbReference>
<keyword evidence="6 8" id="KW-0472">Membrane</keyword>
<dbReference type="GO" id="GO:0015171">
    <property type="term" value="F:amino acid transmembrane transporter activity"/>
    <property type="evidence" value="ECO:0007669"/>
    <property type="project" value="TreeGrafter"/>
</dbReference>
<dbReference type="OMA" id="LFKALWY"/>
<proteinExistence type="predicted"/>
<reference evidence="10 11" key="1">
    <citation type="submission" date="2017-07" db="EMBL/GenBank/DDBJ databases">
        <title>Genome sequence of the Sordaria macrospora wild type strain R19027.</title>
        <authorList>
            <person name="Nowrousian M."/>
            <person name="Teichert I."/>
            <person name="Kueck U."/>
        </authorList>
    </citation>
    <scope>NUCLEOTIDE SEQUENCE [LARGE SCALE GENOMIC DNA]</scope>
    <source>
        <strain evidence="10 11">R19027</strain>
        <tissue evidence="10">Mycelium</tissue>
    </source>
</reference>
<feature type="transmembrane region" description="Helical" evidence="8">
    <location>
        <begin position="68"/>
        <end position="87"/>
    </location>
</feature>
<comment type="subcellular location">
    <subcellularLocation>
        <location evidence="1">Membrane</location>
        <topology evidence="1">Multi-pass membrane protein</topology>
    </subcellularLocation>
</comment>